<reference evidence="2 3" key="1">
    <citation type="submission" date="2015-12" db="EMBL/GenBank/DDBJ databases">
        <title>Genome sequence of Oceanibaculum pacificum MCCC 1A02656.</title>
        <authorList>
            <person name="Lu L."/>
            <person name="Lai Q."/>
            <person name="Shao Z."/>
            <person name="Qian P."/>
        </authorList>
    </citation>
    <scope>NUCLEOTIDE SEQUENCE [LARGE SCALE GENOMIC DNA]</scope>
    <source>
        <strain evidence="2 3">MCCC 1A02656</strain>
    </source>
</reference>
<proteinExistence type="predicted"/>
<dbReference type="AlphaFoldDB" id="A0A154WEK7"/>
<accession>A0A154WEK7</accession>
<dbReference type="Proteomes" id="UP000076400">
    <property type="component" value="Unassembled WGS sequence"/>
</dbReference>
<keyword evidence="1" id="KW-0812">Transmembrane</keyword>
<evidence type="ECO:0000313" key="2">
    <source>
        <dbReference type="EMBL" id="KZD11963.1"/>
    </source>
</evidence>
<gene>
    <name evidence="2" type="ORF">AUP43_05665</name>
</gene>
<organism evidence="2 3">
    <name type="scientific">Oceanibaculum pacificum</name>
    <dbReference type="NCBI Taxonomy" id="580166"/>
    <lineage>
        <taxon>Bacteria</taxon>
        <taxon>Pseudomonadati</taxon>
        <taxon>Pseudomonadota</taxon>
        <taxon>Alphaproteobacteria</taxon>
        <taxon>Rhodospirillales</taxon>
        <taxon>Oceanibaculaceae</taxon>
        <taxon>Oceanibaculum</taxon>
    </lineage>
</organism>
<keyword evidence="1" id="KW-0472">Membrane</keyword>
<feature type="transmembrane region" description="Helical" evidence="1">
    <location>
        <begin position="74"/>
        <end position="94"/>
    </location>
</feature>
<evidence type="ECO:0000256" key="1">
    <source>
        <dbReference type="SAM" id="Phobius"/>
    </source>
</evidence>
<evidence type="ECO:0000313" key="3">
    <source>
        <dbReference type="Proteomes" id="UP000076400"/>
    </source>
</evidence>
<dbReference type="EMBL" id="LPXN01000068">
    <property type="protein sequence ID" value="KZD11963.1"/>
    <property type="molecule type" value="Genomic_DNA"/>
</dbReference>
<dbReference type="OrthoDB" id="7679120at2"/>
<comment type="caution">
    <text evidence="2">The sequence shown here is derived from an EMBL/GenBank/DDBJ whole genome shotgun (WGS) entry which is preliminary data.</text>
</comment>
<protein>
    <submittedName>
        <fullName evidence="2">Uncharacterized protein</fullName>
    </submittedName>
</protein>
<dbReference type="RefSeq" id="WP_067553441.1">
    <property type="nucleotide sequence ID" value="NZ_LPXN01000068.1"/>
</dbReference>
<keyword evidence="1" id="KW-1133">Transmembrane helix</keyword>
<name>A0A154WEK7_9PROT</name>
<keyword evidence="3" id="KW-1185">Reference proteome</keyword>
<sequence>MRRVGRILGWVLILLALVVLGGDVLASLDSGGDFMPRPFGQLWFDVNADSLNLLQAAIQRHVHPAIWEPGITTILLLPAFVVIAVPGLLLAVLCRPRPARRRAMFY</sequence>